<dbReference type="PANTHER" id="PTHR10073">
    <property type="entry name" value="DNA MISMATCH REPAIR PROTEIN MLH, PMS, MUTL"/>
    <property type="match status" value="1"/>
</dbReference>
<dbReference type="InterPro" id="IPR002099">
    <property type="entry name" value="MutL/Mlh/PMS"/>
</dbReference>
<protein>
    <recommendedName>
        <fullName evidence="2 5">DNA mismatch repair protein MutL</fullName>
    </recommendedName>
</protein>
<dbReference type="EMBL" id="JARGYT010000032">
    <property type="protein sequence ID" value="MDZ5762263.1"/>
    <property type="molecule type" value="Genomic_DNA"/>
</dbReference>
<dbReference type="SMART" id="SM00853">
    <property type="entry name" value="MutL_C"/>
    <property type="match status" value="1"/>
</dbReference>
<dbReference type="Pfam" id="PF13589">
    <property type="entry name" value="HATPase_c_3"/>
    <property type="match status" value="1"/>
</dbReference>
<dbReference type="InterPro" id="IPR020667">
    <property type="entry name" value="DNA_mismatch_repair_MutL"/>
</dbReference>
<dbReference type="InterPro" id="IPR014762">
    <property type="entry name" value="DNA_mismatch_repair_CS"/>
</dbReference>
<evidence type="ECO:0000259" key="6">
    <source>
        <dbReference type="SMART" id="SM00853"/>
    </source>
</evidence>
<dbReference type="Proteomes" id="UP001293791">
    <property type="component" value="Unassembled WGS sequence"/>
</dbReference>
<dbReference type="SUPFAM" id="SSF54211">
    <property type="entry name" value="Ribosomal protein S5 domain 2-like"/>
    <property type="match status" value="1"/>
</dbReference>
<evidence type="ECO:0000256" key="5">
    <source>
        <dbReference type="HAMAP-Rule" id="MF_00149"/>
    </source>
</evidence>
<comment type="function">
    <text evidence="5">This protein is involved in the repair of mismatches in DNA. It is required for dam-dependent methyl-directed DNA mismatch repair. May act as a 'molecular matchmaker', a protein that promotes the formation of a stable complex between two or more DNA-binding proteins in an ATP-dependent manner without itself being part of a final effector complex.</text>
</comment>
<dbReference type="SMART" id="SM01340">
    <property type="entry name" value="DNA_mis_repair"/>
    <property type="match status" value="1"/>
</dbReference>
<evidence type="ECO:0000256" key="4">
    <source>
        <dbReference type="ARBA" id="ARBA00023204"/>
    </source>
</evidence>
<keyword evidence="3 5" id="KW-0227">DNA damage</keyword>
<dbReference type="InterPro" id="IPR037198">
    <property type="entry name" value="MutL_C_sf"/>
</dbReference>
<dbReference type="HAMAP" id="MF_00149">
    <property type="entry name" value="DNA_mis_repair"/>
    <property type="match status" value="1"/>
</dbReference>
<evidence type="ECO:0000256" key="3">
    <source>
        <dbReference type="ARBA" id="ARBA00022763"/>
    </source>
</evidence>
<dbReference type="InterPro" id="IPR042121">
    <property type="entry name" value="MutL_C_regsub"/>
</dbReference>
<comment type="similarity">
    <text evidence="1 5">Belongs to the DNA mismatch repair MutL/HexB family.</text>
</comment>
<evidence type="ECO:0000313" key="8">
    <source>
        <dbReference type="EMBL" id="MDZ5762263.1"/>
    </source>
</evidence>
<dbReference type="CDD" id="cd16926">
    <property type="entry name" value="HATPase_MutL-MLH-PMS-like"/>
    <property type="match status" value="1"/>
</dbReference>
<dbReference type="CDD" id="cd00782">
    <property type="entry name" value="MutL_Trans"/>
    <property type="match status" value="1"/>
</dbReference>
<evidence type="ECO:0000256" key="1">
    <source>
        <dbReference type="ARBA" id="ARBA00006082"/>
    </source>
</evidence>
<dbReference type="PROSITE" id="PS00058">
    <property type="entry name" value="DNA_MISMATCH_REPAIR_1"/>
    <property type="match status" value="1"/>
</dbReference>
<dbReference type="InterPro" id="IPR013507">
    <property type="entry name" value="DNA_mismatch_S5_2-like"/>
</dbReference>
<proteinExistence type="inferred from homology"/>
<accession>A0ABU5L809</accession>
<dbReference type="InterPro" id="IPR036890">
    <property type="entry name" value="HATPase_C_sf"/>
</dbReference>
<evidence type="ECO:0000259" key="7">
    <source>
        <dbReference type="SMART" id="SM01340"/>
    </source>
</evidence>
<dbReference type="SUPFAM" id="SSF118116">
    <property type="entry name" value="DNA mismatch repair protein MutL"/>
    <property type="match status" value="1"/>
</dbReference>
<organism evidence="8 9">
    <name type="scientific">Candidatus Cyrtobacter comes</name>
    <dbReference type="NCBI Taxonomy" id="675776"/>
    <lineage>
        <taxon>Bacteria</taxon>
        <taxon>Pseudomonadati</taxon>
        <taxon>Pseudomonadota</taxon>
        <taxon>Alphaproteobacteria</taxon>
        <taxon>Rickettsiales</taxon>
        <taxon>Candidatus Midichloriaceae</taxon>
        <taxon>Candidatus Cyrtobacter</taxon>
    </lineage>
</organism>
<keyword evidence="9" id="KW-1185">Reference proteome</keyword>
<dbReference type="Gene3D" id="3.30.565.10">
    <property type="entry name" value="Histidine kinase-like ATPase, C-terminal domain"/>
    <property type="match status" value="1"/>
</dbReference>
<evidence type="ECO:0000313" key="9">
    <source>
        <dbReference type="Proteomes" id="UP001293791"/>
    </source>
</evidence>
<reference evidence="8 9" key="1">
    <citation type="submission" date="2023-02" db="EMBL/GenBank/DDBJ databases">
        <title>Host association and intracellularity evolved multiple times independently in the Rickettsiales.</title>
        <authorList>
            <person name="Castelli M."/>
            <person name="Nardi T."/>
            <person name="Gammuto L."/>
            <person name="Bellinzona G."/>
            <person name="Sabaneyeva E."/>
            <person name="Potekhin A."/>
            <person name="Serra V."/>
            <person name="Petroni G."/>
            <person name="Sassera D."/>
        </authorList>
    </citation>
    <scope>NUCLEOTIDE SEQUENCE [LARGE SCALE GENOMIC DNA]</scope>
    <source>
        <strain evidence="8 9">BOD18</strain>
    </source>
</reference>
<dbReference type="SUPFAM" id="SSF55874">
    <property type="entry name" value="ATPase domain of HSP90 chaperone/DNA topoisomerase II/histidine kinase"/>
    <property type="match status" value="1"/>
</dbReference>
<sequence length="601" mass="67828">MGIKILSDSTINKIAAGEVVERPLSVIKELVENSLDAGARNITIKIERGGRTLISVADDGCGMTEDEVPLSLTRHATSKLDESDITDIKFFGFRGEALPSIASVSNMKIYTCKEGAQHGWEFGIEGGVEIYQKPCRAVCGTVIQVRDLFFSTPSRLKFLKSESKETAACIDLVGKLAIYNKNVNFEFFVNDALYLKTFSEERISDVIGKDFYKNSIEIKWESNEINLNGMVSIPTFNHSSTNKQFFYVNGRPVKDKIMQQAVHISYANLVPHKRYPIVVLFIEIDPKLVDVNVHPTKSEVRFFDESIVKNLIVKTIKSVLENTTSSSIFEIKSKKEAEIGYQKQHTFQEVHASDLEQSFEVKTGDFSKKRVDFQSPVISFPSDTILNCDEKDLEKHKKKTFVNLEAGTPVTNFLKEGDLGQAVFQIDKTYIISQSYQGLVIIDQHAAHERITLEKMKKEILQCNITQQKLLMPIILSTRIIEIPKNNLELMGFELDLLEGSLVSVKAIPSILSQDQAINLLEVAFEKGCDAEYDIIIYIEELFSNIACKNSIKAGSSLNIEEMNSILREMEKTPFASQCNHGRPTYKLLSPRELKRIFERT</sequence>
<name>A0ABU5L809_9RICK</name>
<dbReference type="InterPro" id="IPR014721">
    <property type="entry name" value="Ribsml_uS5_D2-typ_fold_subgr"/>
</dbReference>
<dbReference type="PANTHER" id="PTHR10073:SF12">
    <property type="entry name" value="DNA MISMATCH REPAIR PROTEIN MLH1"/>
    <property type="match status" value="1"/>
</dbReference>
<feature type="domain" description="MutL C-terminal dimerisation" evidence="6">
    <location>
        <begin position="422"/>
        <end position="558"/>
    </location>
</feature>
<dbReference type="InterPro" id="IPR038973">
    <property type="entry name" value="MutL/Mlh/Pms-like"/>
</dbReference>
<dbReference type="NCBIfam" id="TIGR00585">
    <property type="entry name" value="mutl"/>
    <property type="match status" value="1"/>
</dbReference>
<dbReference type="Gene3D" id="3.30.230.10">
    <property type="match status" value="1"/>
</dbReference>
<comment type="caution">
    <text evidence="8">The sequence shown here is derived from an EMBL/GenBank/DDBJ whole genome shotgun (WGS) entry which is preliminary data.</text>
</comment>
<gene>
    <name evidence="5" type="primary">mutL</name>
    <name evidence="8" type="ORF">Cyrtocomes_00641</name>
</gene>
<evidence type="ECO:0000256" key="2">
    <source>
        <dbReference type="ARBA" id="ARBA00021975"/>
    </source>
</evidence>
<dbReference type="Pfam" id="PF08676">
    <property type="entry name" value="MutL_C"/>
    <property type="match status" value="1"/>
</dbReference>
<dbReference type="Gene3D" id="3.30.1540.20">
    <property type="entry name" value="MutL, C-terminal domain, dimerisation subdomain"/>
    <property type="match status" value="1"/>
</dbReference>
<dbReference type="InterPro" id="IPR020568">
    <property type="entry name" value="Ribosomal_Su5_D2-typ_SF"/>
</dbReference>
<dbReference type="InterPro" id="IPR014790">
    <property type="entry name" value="MutL_C"/>
</dbReference>
<dbReference type="Gene3D" id="3.30.1370.100">
    <property type="entry name" value="MutL, C-terminal domain, regulatory subdomain"/>
    <property type="match status" value="1"/>
</dbReference>
<keyword evidence="4 5" id="KW-0234">DNA repair</keyword>
<dbReference type="Pfam" id="PF01119">
    <property type="entry name" value="DNA_mis_repair"/>
    <property type="match status" value="1"/>
</dbReference>
<feature type="domain" description="DNA mismatch repair protein S5" evidence="7">
    <location>
        <begin position="203"/>
        <end position="321"/>
    </location>
</feature>
<dbReference type="RefSeq" id="WP_322497740.1">
    <property type="nucleotide sequence ID" value="NZ_JARGYT010000032.1"/>
</dbReference>
<dbReference type="InterPro" id="IPR042120">
    <property type="entry name" value="MutL_C_dimsub"/>
</dbReference>